<sequence length="418" mass="48232">MRLFGEHLCGYPFAIDLFLDGYEGPGRFLQLFKRQSGWLKAFRVSLETPIGSWEETRFACLTDAGYSLSSYPASCLLQMPMSLPTEVEHTPPEELDELVDGLYWDFLGLCDRRCQRILDHAHLDADKVVEQHERDLNRLSNEIDRALQMIRRDMRYSARQNDRPILQRKAERLQEMARQLPDIFRRKMRAARHAVDAIEDGVLESTGAKGEIDELYTVYFRVKWQAEPHRTIVPWLREGRTHVIPWNDERQTLIAELQQTSCFVPNKDRTSNTFYDRDLKAAAQRVKDRKSANHKLATTKRWRWKAPADVDSTSSEVVDEHDTADASLDITGEGLSFSRSIAPDAIDLRPEIAECDQQQVLDALTGSTGRVMDFHDNPKPPIDEAAFQEILQRDAERELQFYFDQRAARDADADTDDD</sequence>
<protein>
    <submittedName>
        <fullName evidence="2">Uncharacterized protein</fullName>
    </submittedName>
</protein>
<accession>A0A1G9U9F0</accession>
<evidence type="ECO:0000313" key="2">
    <source>
        <dbReference type="EMBL" id="SDM56570.1"/>
    </source>
</evidence>
<keyword evidence="3" id="KW-1185">Reference proteome</keyword>
<dbReference type="OrthoDB" id="8455375at2"/>
<reference evidence="2 3" key="1">
    <citation type="submission" date="2016-10" db="EMBL/GenBank/DDBJ databases">
        <authorList>
            <person name="de Groot N.N."/>
        </authorList>
    </citation>
    <scope>NUCLEOTIDE SEQUENCE [LARGE SCALE GENOMIC DNA]</scope>
    <source>
        <strain evidence="2 3">DSM 16077</strain>
    </source>
</reference>
<gene>
    <name evidence="2" type="ORF">SAMN04488568_11450</name>
</gene>
<evidence type="ECO:0000256" key="1">
    <source>
        <dbReference type="SAM" id="Coils"/>
    </source>
</evidence>
<name>A0A1G9U9F0_9PROT</name>
<dbReference type="RefSeq" id="WP_091770780.1">
    <property type="nucleotide sequence ID" value="NZ_FNHG01000014.1"/>
</dbReference>
<dbReference type="Proteomes" id="UP000199759">
    <property type="component" value="Unassembled WGS sequence"/>
</dbReference>
<dbReference type="AlphaFoldDB" id="A0A1G9U9F0"/>
<feature type="coiled-coil region" evidence="1">
    <location>
        <begin position="122"/>
        <end position="149"/>
    </location>
</feature>
<proteinExistence type="predicted"/>
<keyword evidence="1" id="KW-0175">Coiled coil</keyword>
<dbReference type="EMBL" id="FNHG01000014">
    <property type="protein sequence ID" value="SDM56570.1"/>
    <property type="molecule type" value="Genomic_DNA"/>
</dbReference>
<evidence type="ECO:0000313" key="3">
    <source>
        <dbReference type="Proteomes" id="UP000199759"/>
    </source>
</evidence>
<dbReference type="STRING" id="144026.SAMN04488568_11450"/>
<organism evidence="2 3">
    <name type="scientific">Maricaulis salignorans</name>
    <dbReference type="NCBI Taxonomy" id="144026"/>
    <lineage>
        <taxon>Bacteria</taxon>
        <taxon>Pseudomonadati</taxon>
        <taxon>Pseudomonadota</taxon>
        <taxon>Alphaproteobacteria</taxon>
        <taxon>Maricaulales</taxon>
        <taxon>Maricaulaceae</taxon>
        <taxon>Maricaulis</taxon>
    </lineage>
</organism>